<dbReference type="SUPFAM" id="SSF47336">
    <property type="entry name" value="ACP-like"/>
    <property type="match status" value="1"/>
</dbReference>
<dbReference type="Gene3D" id="1.10.1200.10">
    <property type="entry name" value="ACP-like"/>
    <property type="match status" value="1"/>
</dbReference>
<dbReference type="STRING" id="211165.GCA_000317285_02864"/>
<comment type="caution">
    <text evidence="4">The sequence shown here is derived from an EMBL/GenBank/DDBJ whole genome shotgun (WGS) entry which is preliminary data.</text>
</comment>
<dbReference type="Pfam" id="PF00550">
    <property type="entry name" value="PP-binding"/>
    <property type="match status" value="1"/>
</dbReference>
<name>A0A433MW69_CHLFR</name>
<dbReference type="Proteomes" id="UP000268857">
    <property type="component" value="Unassembled WGS sequence"/>
</dbReference>
<evidence type="ECO:0000256" key="2">
    <source>
        <dbReference type="ARBA" id="ARBA00022553"/>
    </source>
</evidence>
<keyword evidence="1" id="KW-0596">Phosphopantetheine</keyword>
<reference evidence="4 5" key="1">
    <citation type="journal article" date="2019" name="Genome Biol. Evol.">
        <title>Day and night: Metabolic profiles and evolutionary relationships of six axenic non-marine cyanobacteria.</title>
        <authorList>
            <person name="Will S.E."/>
            <person name="Henke P."/>
            <person name="Boedeker C."/>
            <person name="Huang S."/>
            <person name="Brinkmann H."/>
            <person name="Rohde M."/>
            <person name="Jarek M."/>
            <person name="Friedl T."/>
            <person name="Seufert S."/>
            <person name="Schumacher M."/>
            <person name="Overmann J."/>
            <person name="Neumann-Schaal M."/>
            <person name="Petersen J."/>
        </authorList>
    </citation>
    <scope>NUCLEOTIDE SEQUENCE [LARGE SCALE GENOMIC DNA]</scope>
    <source>
        <strain evidence="4 5">PCC 6912</strain>
    </source>
</reference>
<dbReference type="RefSeq" id="WP_016872855.1">
    <property type="nucleotide sequence ID" value="NZ_AJLN01000080.1"/>
</dbReference>
<evidence type="ECO:0000256" key="1">
    <source>
        <dbReference type="ARBA" id="ARBA00022450"/>
    </source>
</evidence>
<keyword evidence="2" id="KW-0597">Phosphoprotein</keyword>
<organism evidence="4 5">
    <name type="scientific">Chlorogloeopsis fritschii PCC 6912</name>
    <dbReference type="NCBI Taxonomy" id="211165"/>
    <lineage>
        <taxon>Bacteria</taxon>
        <taxon>Bacillati</taxon>
        <taxon>Cyanobacteriota</taxon>
        <taxon>Cyanophyceae</taxon>
        <taxon>Nostocales</taxon>
        <taxon>Chlorogloeopsidaceae</taxon>
        <taxon>Chlorogloeopsis</taxon>
    </lineage>
</organism>
<evidence type="ECO:0000313" key="5">
    <source>
        <dbReference type="Proteomes" id="UP000268857"/>
    </source>
</evidence>
<dbReference type="OrthoDB" id="425617at2"/>
<dbReference type="InterPro" id="IPR020806">
    <property type="entry name" value="PKS_PP-bd"/>
</dbReference>
<evidence type="ECO:0000259" key="3">
    <source>
        <dbReference type="PROSITE" id="PS50075"/>
    </source>
</evidence>
<protein>
    <submittedName>
        <fullName evidence="4">Polyketide synthase</fullName>
    </submittedName>
</protein>
<dbReference type="EMBL" id="RSCJ01000055">
    <property type="protein sequence ID" value="RUR72195.1"/>
    <property type="molecule type" value="Genomic_DNA"/>
</dbReference>
<dbReference type="AlphaFoldDB" id="A0A433MW69"/>
<sequence>MNNSTQQSQTAEAIQNWLVFQLSERLNIEPDELDIDLPFDNYDLDSNEALALLNKLEKWLGRSLSPTIVWNYPTIATLAERLAEETEVATPKEE</sequence>
<dbReference type="InterPro" id="IPR009081">
    <property type="entry name" value="PP-bd_ACP"/>
</dbReference>
<keyword evidence="5" id="KW-1185">Reference proteome</keyword>
<feature type="domain" description="Carrier" evidence="3">
    <location>
        <begin position="9"/>
        <end position="86"/>
    </location>
</feature>
<dbReference type="PROSITE" id="PS50075">
    <property type="entry name" value="CARRIER"/>
    <property type="match status" value="1"/>
</dbReference>
<dbReference type="SMART" id="SM00823">
    <property type="entry name" value="PKS_PP"/>
    <property type="match status" value="1"/>
</dbReference>
<accession>A0A433MW69</accession>
<evidence type="ECO:0000313" key="4">
    <source>
        <dbReference type="EMBL" id="RUR72195.1"/>
    </source>
</evidence>
<dbReference type="InterPro" id="IPR036736">
    <property type="entry name" value="ACP-like_sf"/>
</dbReference>
<gene>
    <name evidence="4" type="ORF">PCC6912_64630</name>
</gene>
<dbReference type="GO" id="GO:0031177">
    <property type="term" value="F:phosphopantetheine binding"/>
    <property type="evidence" value="ECO:0007669"/>
    <property type="project" value="InterPro"/>
</dbReference>
<proteinExistence type="predicted"/>